<evidence type="ECO:0000259" key="2">
    <source>
        <dbReference type="Pfam" id="PF00589"/>
    </source>
</evidence>
<evidence type="ECO:0000313" key="3">
    <source>
        <dbReference type="EMBL" id="WOJ97971.1"/>
    </source>
</evidence>
<feature type="domain" description="Tyr recombinase" evidence="2">
    <location>
        <begin position="36"/>
        <end position="184"/>
    </location>
</feature>
<dbReference type="EMBL" id="CP136865">
    <property type="protein sequence ID" value="WOJ97971.1"/>
    <property type="molecule type" value="Genomic_DNA"/>
</dbReference>
<protein>
    <submittedName>
        <fullName evidence="3">Tyrosine-type recombinase/integrase</fullName>
    </submittedName>
</protein>
<proteinExistence type="predicted"/>
<dbReference type="InterPro" id="IPR011010">
    <property type="entry name" value="DNA_brk_join_enz"/>
</dbReference>
<dbReference type="Proteomes" id="UP001626549">
    <property type="component" value="Chromosome"/>
</dbReference>
<reference evidence="3 4" key="1">
    <citation type="submission" date="2023-10" db="EMBL/GenBank/DDBJ databases">
        <title>Two novel species belonging to the OM43/NOR5 clade.</title>
        <authorList>
            <person name="Park M."/>
        </authorList>
    </citation>
    <scope>NUCLEOTIDE SEQUENCE [LARGE SCALE GENOMIC DNA]</scope>
    <source>
        <strain evidence="3 4">IMCC45268</strain>
    </source>
</reference>
<dbReference type="Pfam" id="PF00589">
    <property type="entry name" value="Phage_integrase"/>
    <property type="match status" value="1"/>
</dbReference>
<dbReference type="SUPFAM" id="SSF56349">
    <property type="entry name" value="DNA breaking-rejoining enzymes"/>
    <property type="match status" value="1"/>
</dbReference>
<name>A0ABZ0IFW5_9GAMM</name>
<accession>A0ABZ0IFW5</accession>
<keyword evidence="1" id="KW-0233">DNA recombination</keyword>
<gene>
    <name evidence="3" type="ORF">R0137_05195</name>
</gene>
<dbReference type="InterPro" id="IPR002104">
    <property type="entry name" value="Integrase_catalytic"/>
</dbReference>
<sequence length="191" mass="21712">MAGKKVVKNPSQKRTRYVEDWELKEFLSVASPFLTSYVALKLALGLRKGDMLSIRIDQISDEGLLVRPRKTLRSSGKSMLFVWTDHLRECIKHALDVCPKPGNEYLFCNRFGSPYIKLNGTTSGFDSIWQRAMVNALAKTELRDRFTEHDLRAKVASDTSAQHAKELMGHSNQGTTDRVYRRKALAIKPAR</sequence>
<evidence type="ECO:0000313" key="4">
    <source>
        <dbReference type="Proteomes" id="UP001626549"/>
    </source>
</evidence>
<organism evidence="3 4">
    <name type="scientific">Congregibacter brevis</name>
    <dbReference type="NCBI Taxonomy" id="3081201"/>
    <lineage>
        <taxon>Bacteria</taxon>
        <taxon>Pseudomonadati</taxon>
        <taxon>Pseudomonadota</taxon>
        <taxon>Gammaproteobacteria</taxon>
        <taxon>Cellvibrionales</taxon>
        <taxon>Halieaceae</taxon>
        <taxon>Congregibacter</taxon>
    </lineage>
</organism>
<dbReference type="Gene3D" id="1.10.443.10">
    <property type="entry name" value="Intergrase catalytic core"/>
    <property type="match status" value="1"/>
</dbReference>
<evidence type="ECO:0000256" key="1">
    <source>
        <dbReference type="ARBA" id="ARBA00023172"/>
    </source>
</evidence>
<keyword evidence="4" id="KW-1185">Reference proteome</keyword>
<dbReference type="RefSeq" id="WP_407329093.1">
    <property type="nucleotide sequence ID" value="NZ_CP136865.1"/>
</dbReference>
<dbReference type="InterPro" id="IPR013762">
    <property type="entry name" value="Integrase-like_cat_sf"/>
</dbReference>